<feature type="transmembrane region" description="Helical" evidence="1">
    <location>
        <begin position="86"/>
        <end position="109"/>
    </location>
</feature>
<dbReference type="EMBL" id="CAKXYY010000027">
    <property type="protein sequence ID" value="CAH2355512.1"/>
    <property type="molecule type" value="Genomic_DNA"/>
</dbReference>
<keyword evidence="3" id="KW-1185">Reference proteome</keyword>
<keyword evidence="1" id="KW-0472">Membrane</keyword>
<evidence type="ECO:0000256" key="1">
    <source>
        <dbReference type="SAM" id="Phobius"/>
    </source>
</evidence>
<accession>A0A9P0QVC1</accession>
<proteinExistence type="predicted"/>
<keyword evidence="1" id="KW-1133">Transmembrane helix</keyword>
<dbReference type="AlphaFoldDB" id="A0A9P0QVC1"/>
<sequence length="113" mass="12791">MRIPSLACSSLCYFPLCQWMAWRSGGCFFRTFGDVPGHSGSVAANHRAEKLSVGKVMNRKDERMNDRRSMYWPSYRVGVREILSGIINPSCCFGGVLVQTFLFFFCLCLSSSR</sequence>
<comment type="caution">
    <text evidence="2">The sequence shown here is derived from an EMBL/GenBank/DDBJ whole genome shotgun (WGS) entry which is preliminary data.</text>
</comment>
<organism evidence="2 3">
    <name type="scientific">[Candida] railenensis</name>
    <dbReference type="NCBI Taxonomy" id="45579"/>
    <lineage>
        <taxon>Eukaryota</taxon>
        <taxon>Fungi</taxon>
        <taxon>Dikarya</taxon>
        <taxon>Ascomycota</taxon>
        <taxon>Saccharomycotina</taxon>
        <taxon>Pichiomycetes</taxon>
        <taxon>Debaryomycetaceae</taxon>
        <taxon>Kurtzmaniella</taxon>
    </lineage>
</organism>
<evidence type="ECO:0000313" key="2">
    <source>
        <dbReference type="EMBL" id="CAH2355512.1"/>
    </source>
</evidence>
<protein>
    <submittedName>
        <fullName evidence="2">Uncharacterized protein</fullName>
    </submittedName>
</protein>
<gene>
    <name evidence="2" type="ORF">CLIB1423_27S01266</name>
</gene>
<reference evidence="2" key="1">
    <citation type="submission" date="2022-03" db="EMBL/GenBank/DDBJ databases">
        <authorList>
            <person name="Legras J.-L."/>
            <person name="Devillers H."/>
            <person name="Grondin C."/>
        </authorList>
    </citation>
    <scope>NUCLEOTIDE SEQUENCE</scope>
    <source>
        <strain evidence="2">CLIB 1423</strain>
    </source>
</reference>
<keyword evidence="1" id="KW-0812">Transmembrane</keyword>
<dbReference type="Proteomes" id="UP000837801">
    <property type="component" value="Unassembled WGS sequence"/>
</dbReference>
<evidence type="ECO:0000313" key="3">
    <source>
        <dbReference type="Proteomes" id="UP000837801"/>
    </source>
</evidence>
<name>A0A9P0QVC1_9ASCO</name>